<protein>
    <submittedName>
        <fullName evidence="1">Uncharacterized protein</fullName>
    </submittedName>
</protein>
<keyword evidence="2" id="KW-1185">Reference proteome</keyword>
<name>A0ABV5FHQ1_9FLAO</name>
<gene>
    <name evidence="1" type="ORF">ACFFUQ_03530</name>
</gene>
<dbReference type="RefSeq" id="WP_290265893.1">
    <property type="nucleotide sequence ID" value="NZ_JAUFQQ010000005.1"/>
</dbReference>
<evidence type="ECO:0000313" key="2">
    <source>
        <dbReference type="Proteomes" id="UP001589589"/>
    </source>
</evidence>
<comment type="caution">
    <text evidence="1">The sequence shown here is derived from an EMBL/GenBank/DDBJ whole genome shotgun (WGS) entry which is preliminary data.</text>
</comment>
<dbReference type="Proteomes" id="UP001589589">
    <property type="component" value="Unassembled WGS sequence"/>
</dbReference>
<sequence length="53" mass="6351">MASKLNAVWHKENKIPKNPTFEQRMEWHLLHQKNCTCRPIPKKLAEEIKKRGL</sequence>
<organism evidence="1 2">
    <name type="scientific">Flavobacterium branchiarum</name>
    <dbReference type="NCBI Taxonomy" id="1114870"/>
    <lineage>
        <taxon>Bacteria</taxon>
        <taxon>Pseudomonadati</taxon>
        <taxon>Bacteroidota</taxon>
        <taxon>Flavobacteriia</taxon>
        <taxon>Flavobacteriales</taxon>
        <taxon>Flavobacteriaceae</taxon>
        <taxon>Flavobacterium</taxon>
    </lineage>
</organism>
<proteinExistence type="predicted"/>
<reference evidence="1 2" key="1">
    <citation type="submission" date="2024-09" db="EMBL/GenBank/DDBJ databases">
        <authorList>
            <person name="Sun Q."/>
            <person name="Mori K."/>
        </authorList>
    </citation>
    <scope>NUCLEOTIDE SEQUENCE [LARGE SCALE GENOMIC DNA]</scope>
    <source>
        <strain evidence="1 2">CECT 7908</strain>
    </source>
</reference>
<accession>A0ABV5FHQ1</accession>
<evidence type="ECO:0000313" key="1">
    <source>
        <dbReference type="EMBL" id="MFB9063079.1"/>
    </source>
</evidence>
<dbReference type="EMBL" id="JBHMEX010000013">
    <property type="protein sequence ID" value="MFB9063079.1"/>
    <property type="molecule type" value="Genomic_DNA"/>
</dbReference>